<proteinExistence type="predicted"/>
<evidence type="ECO:0000259" key="1">
    <source>
        <dbReference type="PROSITE" id="PS51725"/>
    </source>
</evidence>
<gene>
    <name evidence="2" type="ORF">NC661_03195</name>
</gene>
<comment type="caution">
    <text evidence="2">The sequence shown here is derived from an EMBL/GenBank/DDBJ whole genome shotgun (WGS) entry which is preliminary data.</text>
</comment>
<dbReference type="EMBL" id="JAMQJZ010000002">
    <property type="protein sequence ID" value="MDC3419366.1"/>
    <property type="molecule type" value="Genomic_DNA"/>
</dbReference>
<dbReference type="AlphaFoldDB" id="A0A9X4AGW7"/>
<name>A0A9X4AGW7_9BACI</name>
<evidence type="ECO:0000313" key="3">
    <source>
        <dbReference type="Proteomes" id="UP001145072"/>
    </source>
</evidence>
<dbReference type="Gene3D" id="3.30.70.100">
    <property type="match status" value="1"/>
</dbReference>
<dbReference type="RefSeq" id="WP_259869926.1">
    <property type="nucleotide sequence ID" value="NZ_JAMQJZ010000002.1"/>
</dbReference>
<dbReference type="PANTHER" id="PTHR34474">
    <property type="entry name" value="SIGNAL TRANSDUCTION PROTEIN TRAP"/>
    <property type="match status" value="1"/>
</dbReference>
<evidence type="ECO:0000313" key="2">
    <source>
        <dbReference type="EMBL" id="MDC3419366.1"/>
    </source>
</evidence>
<dbReference type="PANTHER" id="PTHR34474:SF2">
    <property type="entry name" value="SIGNAL TRANSDUCTION PROTEIN TRAP"/>
    <property type="match status" value="1"/>
</dbReference>
<keyword evidence="2" id="KW-0503">Monooxygenase</keyword>
<organism evidence="2 3">
    <name type="scientific">Aquibacillus koreensis</name>
    <dbReference type="NCBI Taxonomy" id="279446"/>
    <lineage>
        <taxon>Bacteria</taxon>
        <taxon>Bacillati</taxon>
        <taxon>Bacillota</taxon>
        <taxon>Bacilli</taxon>
        <taxon>Bacillales</taxon>
        <taxon>Bacillaceae</taxon>
        <taxon>Aquibacillus</taxon>
    </lineage>
</organism>
<keyword evidence="2" id="KW-0560">Oxidoreductase</keyword>
<keyword evidence="3" id="KW-1185">Reference proteome</keyword>
<dbReference type="InterPro" id="IPR050404">
    <property type="entry name" value="Heme-degrading_MO"/>
</dbReference>
<dbReference type="InterPro" id="IPR007138">
    <property type="entry name" value="ABM_dom"/>
</dbReference>
<dbReference type="Pfam" id="PF03992">
    <property type="entry name" value="ABM"/>
    <property type="match status" value="1"/>
</dbReference>
<sequence>MYVVMNEHFVPKEEKQQKASRYAQSPERMKDVPGCLEFMFLNEENDGKQIVYTKWESKEAYLAWREGEGYHTSHAQRLRTKVEKPGVFNEIHQYEVVHHYTENA</sequence>
<accession>A0A9X4AGW7</accession>
<protein>
    <submittedName>
        <fullName evidence="2">Antibiotic biosynthesis monooxygenase</fullName>
    </submittedName>
</protein>
<dbReference type="PROSITE" id="PS51725">
    <property type="entry name" value="ABM"/>
    <property type="match status" value="1"/>
</dbReference>
<dbReference type="GO" id="GO:0004497">
    <property type="term" value="F:monooxygenase activity"/>
    <property type="evidence" value="ECO:0007669"/>
    <property type="project" value="UniProtKB-KW"/>
</dbReference>
<dbReference type="Proteomes" id="UP001145072">
    <property type="component" value="Unassembled WGS sequence"/>
</dbReference>
<dbReference type="InterPro" id="IPR011008">
    <property type="entry name" value="Dimeric_a/b-barrel"/>
</dbReference>
<dbReference type="SUPFAM" id="SSF54909">
    <property type="entry name" value="Dimeric alpha+beta barrel"/>
    <property type="match status" value="1"/>
</dbReference>
<reference evidence="2" key="1">
    <citation type="submission" date="2022-06" db="EMBL/GenBank/DDBJ databases">
        <title>Aquibacillus sp. a new bacterium isolated from soil saline samples.</title>
        <authorList>
            <person name="Galisteo C."/>
            <person name="De La Haba R."/>
            <person name="Sanchez-Porro C."/>
            <person name="Ventosa A."/>
        </authorList>
    </citation>
    <scope>NUCLEOTIDE SEQUENCE</scope>
    <source>
        <strain evidence="2">JCM 12387</strain>
    </source>
</reference>
<feature type="domain" description="ABM" evidence="1">
    <location>
        <begin position="2"/>
        <end position="91"/>
    </location>
</feature>